<proteinExistence type="predicted"/>
<dbReference type="EMBL" id="CP159253">
    <property type="protein sequence ID" value="XCG50702.1"/>
    <property type="molecule type" value="Genomic_DNA"/>
</dbReference>
<name>A0AAU8CVN2_9HYPH</name>
<accession>A0AAU8CVN2</accession>
<protein>
    <submittedName>
        <fullName evidence="1">Uncharacterized protein</fullName>
    </submittedName>
</protein>
<gene>
    <name evidence="1" type="ORF">ABVK50_09595</name>
</gene>
<dbReference type="RefSeq" id="WP_353641773.1">
    <property type="nucleotide sequence ID" value="NZ_CP159253.1"/>
</dbReference>
<reference evidence="1" key="1">
    <citation type="submission" date="2024-06" db="EMBL/GenBank/DDBJ databases">
        <title>Mesorhizobium karijinii sp. nov., a symbiont of the iconic Swainsona formosa from arid Australia.</title>
        <authorList>
            <person name="Hill Y.J."/>
            <person name="Watkin E.L.J."/>
            <person name="O'Hara G.W."/>
            <person name="Terpolilli J."/>
            <person name="Tye M.L."/>
            <person name="Kohlmeier M.G."/>
        </authorList>
    </citation>
    <scope>NUCLEOTIDE SEQUENCE</scope>
    <source>
        <strain evidence="1">WSM2240</strain>
    </source>
</reference>
<sequence>MLEVEPHRFADGLNLLEAYQESGPKLAAKPTIFVDLIRPEDLVAFSVAAVGCELVAGKKPVLRPLAGETEAHLVMRFPFQHLAEQASYEGGNIAAPNPFNPAEAPLSGTTIADPRPQTPVAARAANGSRLVFAFPPGETIPFSTSGILAAMSRLKPLVHKLALPGAAPTGQSKLSSELLDDVRLIALPGGLVGVLSGTSLFARKAKRSEIRGLDGPRTSDEIGSIRYHANASRRARRVLNDRTALLDHKTTAPSQAEDRVTVRIGNEEVHVSAIFGPAGLIGEHLSRSRVLRKYSYPPGALETAIEAPYRLIISPSDEGRWSHSLEPVTSKNASHVELWHSRLGHLKLDADGNKKIDERNAGRRIVRAVWARDRDRVTPNAWRDPDFLASASHYPFRMSLSPLDRHMLVRQTSETIPGETRPIEPLPLAARALWLSGLGAWLKLDGSWNTKPYSDASFPSILFMNYAAPLGRDQHVEVAYPGYLFPFGHSATLVKVTDRKMKAASPSLAALYQRKFLVIGEPRRIYADRRDLPFSQIEIRPLVTPTLDDPGTSPLLFWPTVGGQPFNFIIEALDQEMQPARLQMPLMWVAERNRNFGLIEAEYINANFGGRPRREVPAFGQLVAFAPSVAGAVATLPTSTLRFLGEATRGGSIPRMSSAEVVIPAVQQLSAGPPIPITYHPLYKSKGFGGTDNKAELWAQVLVDGEVAPEAKGDLPITLPQLGYGLGGASTEKSGGFLAPSMPLRSLSRVNGAMGSADSNAAKQKFNPKEYFNGTEPKLFGLIPLSDLAVSVDSDLLRIPKLVSAFVSRVEALTQDIARAASVVADAAEEAKRMMSQPGENAAEWVVKINQALQEAEDIKNAFKDIPDQFKDALTTMKSQGKNPAKTFVDKLKTQLEKTIKQLDDLAAKLPLFIGDLLRSIAGLLRTSVHGTIDLIEDMYNYVNGLAESGALARVQFEWKPRVQSWPKGSPLLAVKENSLVFAIGAQAGINGKNETYALAQLVDFTLHLFPDAELIHLDFDRFAFKSSGGKSEIDIVFRNIGFHGVLKFVETIKELIPLDGFSDPPNVNVTAEGLTAGFGLALPDIAMGMFSITNMSLNADVQVPFLGKAVTVGFSFCTRDRPFTIAVAFIGGGGWCGIRLSANGLEVLEVGLEAGACIAVDFGVASGSVSAMLGIYIRLEGEAGSLAAYFRLRGEVDVLGLVSAAIELYMALLYHFDSGKLIGEAKITVNVSAVGISKEVHIYAQRTFKGANGDPSFRDVMLEANGSSPAWTDYCQAFAEE</sequence>
<evidence type="ECO:0000313" key="1">
    <source>
        <dbReference type="EMBL" id="XCG50702.1"/>
    </source>
</evidence>
<organism evidence="1">
    <name type="scientific">Mesorhizobium sp. WSM2240</name>
    <dbReference type="NCBI Taxonomy" id="3228851"/>
    <lineage>
        <taxon>Bacteria</taxon>
        <taxon>Pseudomonadati</taxon>
        <taxon>Pseudomonadota</taxon>
        <taxon>Alphaproteobacteria</taxon>
        <taxon>Hyphomicrobiales</taxon>
        <taxon>Phyllobacteriaceae</taxon>
        <taxon>Mesorhizobium</taxon>
    </lineage>
</organism>